<sequence>MAPTIKTIGSFRTHQKHFIDFFGDDLIVTVTPTATVIRRWIRSVRSYNRNHSAHPLVVGVGVQWTPNSSDPDPPPETLQLCVGSRCLIIQLDYNYGLPKVLRTFLADPKTTFVGVWNGQDQKKLASCRHGLEIGKLLDIRMYVNDSRGFSMRFCSFEQIVKERLGRGGVRLDPAICMSDWGVYILSHDQVLQASIESCVCFKLAVEERLWELKSIKGM</sequence>
<dbReference type="InterPro" id="IPR051132">
    <property type="entry name" value="3-5_Exonuclease_domain"/>
</dbReference>
<dbReference type="GeneID" id="104745463"/>
<dbReference type="Gene3D" id="3.30.420.10">
    <property type="entry name" value="Ribonuclease H-like superfamily/Ribonuclease H"/>
    <property type="match status" value="1"/>
</dbReference>
<keyword evidence="3" id="KW-1185">Reference proteome</keyword>
<reference evidence="4" key="2">
    <citation type="submission" date="2025-08" db="UniProtKB">
        <authorList>
            <consortium name="RefSeq"/>
        </authorList>
    </citation>
    <scope>IDENTIFICATION</scope>
    <source>
        <tissue evidence="4">Leaf</tissue>
    </source>
</reference>
<dbReference type="PANTHER" id="PTHR13620:SF59">
    <property type="entry name" value="POLYNUCLEOTIDYL TRANSFERASE, RIBONUCLEASE H-LIKE SUPERFAMILY PROTEIN"/>
    <property type="match status" value="1"/>
</dbReference>
<reference evidence="3" key="1">
    <citation type="journal article" date="2014" name="Nat. Commun.">
        <title>The emerging biofuel crop Camelina sativa retains a highly undifferentiated hexaploid genome structure.</title>
        <authorList>
            <person name="Kagale S."/>
            <person name="Koh C."/>
            <person name="Nixon J."/>
            <person name="Bollina V."/>
            <person name="Clarke W.E."/>
            <person name="Tuteja R."/>
            <person name="Spillane C."/>
            <person name="Robinson S.J."/>
            <person name="Links M.G."/>
            <person name="Clarke C."/>
            <person name="Higgins E.E."/>
            <person name="Huebert T."/>
            <person name="Sharpe A.G."/>
            <person name="Parkin I.A."/>
        </authorList>
    </citation>
    <scope>NUCLEOTIDE SEQUENCE [LARGE SCALE GENOMIC DNA]</scope>
    <source>
        <strain evidence="3">cv. DH55</strain>
    </source>
</reference>
<dbReference type="InterPro" id="IPR036397">
    <property type="entry name" value="RNaseH_sf"/>
</dbReference>
<evidence type="ECO:0000256" key="1">
    <source>
        <dbReference type="ARBA" id="ARBA00022722"/>
    </source>
</evidence>
<dbReference type="Proteomes" id="UP000694864">
    <property type="component" value="Chromosome 15"/>
</dbReference>
<evidence type="ECO:0000256" key="2">
    <source>
        <dbReference type="ARBA" id="ARBA00022801"/>
    </source>
</evidence>
<accession>A0ABM0W345</accession>
<dbReference type="InterPro" id="IPR012337">
    <property type="entry name" value="RNaseH-like_sf"/>
</dbReference>
<organism evidence="3 4">
    <name type="scientific">Camelina sativa</name>
    <name type="common">False flax</name>
    <name type="synonym">Myagrum sativum</name>
    <dbReference type="NCBI Taxonomy" id="90675"/>
    <lineage>
        <taxon>Eukaryota</taxon>
        <taxon>Viridiplantae</taxon>
        <taxon>Streptophyta</taxon>
        <taxon>Embryophyta</taxon>
        <taxon>Tracheophyta</taxon>
        <taxon>Spermatophyta</taxon>
        <taxon>Magnoliopsida</taxon>
        <taxon>eudicotyledons</taxon>
        <taxon>Gunneridae</taxon>
        <taxon>Pentapetalae</taxon>
        <taxon>rosids</taxon>
        <taxon>malvids</taxon>
        <taxon>Brassicales</taxon>
        <taxon>Brassicaceae</taxon>
        <taxon>Camelineae</taxon>
        <taxon>Camelina</taxon>
    </lineage>
</organism>
<keyword evidence="2" id="KW-0378">Hydrolase</keyword>
<dbReference type="RefSeq" id="XP_010465013.1">
    <property type="nucleotide sequence ID" value="XM_010466711.2"/>
</dbReference>
<evidence type="ECO:0000313" key="4">
    <source>
        <dbReference type="RefSeq" id="XP_010465013.1"/>
    </source>
</evidence>
<gene>
    <name evidence="4" type="primary">LOC104745463</name>
</gene>
<keyword evidence="1" id="KW-0540">Nuclease</keyword>
<proteinExistence type="predicted"/>
<name>A0ABM0W345_CAMSA</name>
<evidence type="ECO:0000313" key="3">
    <source>
        <dbReference type="Proteomes" id="UP000694864"/>
    </source>
</evidence>
<dbReference type="PANTHER" id="PTHR13620">
    <property type="entry name" value="3-5 EXONUCLEASE"/>
    <property type="match status" value="1"/>
</dbReference>
<dbReference type="SUPFAM" id="SSF53098">
    <property type="entry name" value="Ribonuclease H-like"/>
    <property type="match status" value="1"/>
</dbReference>
<protein>
    <submittedName>
        <fullName evidence="4">Uncharacterized protein LOC104745463</fullName>
    </submittedName>
</protein>
<dbReference type="CDD" id="cd06141">
    <property type="entry name" value="WRN_exo"/>
    <property type="match status" value="1"/>
</dbReference>